<comment type="caution">
    <text evidence="2">The sequence shown here is derived from an EMBL/GenBank/DDBJ whole genome shotgun (WGS) entry which is preliminary data.</text>
</comment>
<name>A0A7C4VYZ4_UNCW3</name>
<dbReference type="EMBL" id="DTBX01000078">
    <property type="protein sequence ID" value="HGQ55240.1"/>
    <property type="molecule type" value="Genomic_DNA"/>
</dbReference>
<evidence type="ECO:0008006" key="3">
    <source>
        <dbReference type="Google" id="ProtNLM"/>
    </source>
</evidence>
<gene>
    <name evidence="2" type="ORF">ENT60_02740</name>
    <name evidence="1" type="ORF">ENU28_02090</name>
</gene>
<evidence type="ECO:0000313" key="1">
    <source>
        <dbReference type="EMBL" id="HGQ55240.1"/>
    </source>
</evidence>
<reference evidence="2" key="1">
    <citation type="journal article" date="2020" name="mSystems">
        <title>Genome- and Community-Level Interaction Insights into Carbon Utilization and Element Cycling Functions of Hydrothermarchaeota in Hydrothermal Sediment.</title>
        <authorList>
            <person name="Zhou Z."/>
            <person name="Liu Y."/>
            <person name="Xu W."/>
            <person name="Pan J."/>
            <person name="Luo Z.H."/>
            <person name="Li M."/>
        </authorList>
    </citation>
    <scope>NUCLEOTIDE SEQUENCE [LARGE SCALE GENOMIC DNA]</scope>
    <source>
        <strain evidence="2">SpSt-594</strain>
        <strain evidence="1">SpSt-655</strain>
    </source>
</reference>
<dbReference type="EMBL" id="DSZH01000125">
    <property type="protein sequence ID" value="HGU47465.1"/>
    <property type="molecule type" value="Genomic_DNA"/>
</dbReference>
<dbReference type="AlphaFoldDB" id="A0A7C4VYZ4"/>
<proteinExistence type="predicted"/>
<organism evidence="2">
    <name type="scientific">candidate division WOR-3 bacterium</name>
    <dbReference type="NCBI Taxonomy" id="2052148"/>
    <lineage>
        <taxon>Bacteria</taxon>
        <taxon>Bacteria division WOR-3</taxon>
    </lineage>
</organism>
<evidence type="ECO:0000313" key="2">
    <source>
        <dbReference type="EMBL" id="HGU47465.1"/>
    </source>
</evidence>
<sequence>MVSFLLLFLINQGEFSISPLYFDIKAPAGARRKVIINVVNETYTERIKILVQRADVIENYEGVYKPVELGKGAPSCANWLKFKDSIIELGPQSGKEIEVFVEIPTGIKGGRYGALTFTTQPTKEEMKYKTKIPVYFEVTIQPEIKPRISIEDIKIVEDIKKIPRFMFYNLKDAIAVLVSVKNEGDIHAKIKGNLILRDKRGRKIKEIPLGAGRGVVLPNTTVEIASIIKRLEPGEYTVDAIVRYGTLNPAKASANFTITKKKIEKKEMLLGGTILLSVKPEFVEMPTPPGAFRIKTILLENEEDSEIRVKAEIKELINDLEGELYSPDTFGYQYSAINFIQLEEKEFVLKPKERKTIKLKFNIPKEENSGGRYASLILNASKEGSPLPITYQIPIFINFIGKAKEEIKVEKIEVTGKAPVNFYIYLENLGDIHLKPKGTISINQRLITGAGEQVIKIGEYELKELKGYLLPKGKVKMFAEGPSRLKSGRYFIKVIINYGKDKELIFEKEFNL</sequence>
<protein>
    <recommendedName>
        <fullName evidence="3">DUF916 domain-containing protein</fullName>
    </recommendedName>
</protein>
<accession>A0A7C4VYZ4</accession>